<dbReference type="SUPFAM" id="SSF100950">
    <property type="entry name" value="NagB/RpiA/CoA transferase-like"/>
    <property type="match status" value="2"/>
</dbReference>
<dbReference type="Gene3D" id="3.40.1080.10">
    <property type="entry name" value="Glutaconate Coenzyme A-transferase"/>
    <property type="match status" value="1"/>
</dbReference>
<dbReference type="PANTHER" id="PTHR21432">
    <property type="entry name" value="ACETYL-COA HYDROLASE-RELATED"/>
    <property type="match status" value="1"/>
</dbReference>
<reference evidence="6" key="1">
    <citation type="submission" date="2019-11" db="EMBL/GenBank/DDBJ databases">
        <authorList>
            <person name="Feng L."/>
        </authorList>
    </citation>
    <scope>NUCLEOTIDE SEQUENCE</scope>
    <source>
        <strain evidence="6">CsymbiosumLFYP84</strain>
    </source>
</reference>
<dbReference type="InterPro" id="IPR037171">
    <property type="entry name" value="NagB/RpiA_transferase-like"/>
</dbReference>
<dbReference type="Gene3D" id="3.30.750.70">
    <property type="entry name" value="4-hydroxybutyrate coenzyme like domains"/>
    <property type="match status" value="1"/>
</dbReference>
<dbReference type="Pfam" id="PF13336">
    <property type="entry name" value="AcetylCoA_hyd_C"/>
    <property type="match status" value="1"/>
</dbReference>
<accession>A0A6N3HW61</accession>
<dbReference type="GO" id="GO:0016787">
    <property type="term" value="F:hydrolase activity"/>
    <property type="evidence" value="ECO:0007669"/>
    <property type="project" value="UniProtKB-KW"/>
</dbReference>
<comment type="similarity">
    <text evidence="1">Belongs to the acetyl-CoA hydrolase/transferase family.</text>
</comment>
<dbReference type="EMBL" id="JAINVB010000001">
    <property type="protein sequence ID" value="MCK0088537.1"/>
    <property type="molecule type" value="Genomic_DNA"/>
</dbReference>
<reference evidence="5" key="2">
    <citation type="journal article" date="2022" name="Cell Host Microbe">
        <title>Colonization of the live biotherapeutic product VE303 and modulation of the microbiota and metabolites in healthy volunteers.</title>
        <authorList>
            <person name="Dsouza M."/>
            <person name="Menon R."/>
            <person name="Crossette E."/>
            <person name="Bhattarai S.K."/>
            <person name="Schneider J."/>
            <person name="Kim Y.G."/>
            <person name="Reddy S."/>
            <person name="Caballero S."/>
            <person name="Felix C."/>
            <person name="Cornacchione L."/>
            <person name="Hendrickson J."/>
            <person name="Watson A.R."/>
            <person name="Minot S.S."/>
            <person name="Greenfield N."/>
            <person name="Schopf L."/>
            <person name="Szabady R."/>
            <person name="Patarroyo J."/>
            <person name="Smith W."/>
            <person name="Harrison P."/>
            <person name="Kuijper E.J."/>
            <person name="Kelly C.P."/>
            <person name="Olle B."/>
            <person name="Bobilev D."/>
            <person name="Silber J.L."/>
            <person name="Bucci V."/>
            <person name="Roberts B."/>
            <person name="Faith J."/>
            <person name="Norman J.M."/>
        </authorList>
    </citation>
    <scope>NUCLEOTIDE SEQUENCE</scope>
    <source>
        <strain evidence="5">VE303-04</strain>
    </source>
</reference>
<feature type="domain" description="Acetyl-CoA hydrolase/transferase C-terminal" evidence="4">
    <location>
        <begin position="272"/>
        <end position="424"/>
    </location>
</feature>
<dbReference type="InterPro" id="IPR046433">
    <property type="entry name" value="ActCoA_hydro"/>
</dbReference>
<evidence type="ECO:0000313" key="6">
    <source>
        <dbReference type="EMBL" id="VYU81175.1"/>
    </source>
</evidence>
<feature type="domain" description="Acetyl-CoA hydrolase/transferase N-terminal" evidence="3">
    <location>
        <begin position="83"/>
        <end position="177"/>
    </location>
</feature>
<organism evidence="6">
    <name type="scientific">Clostridium symbiosum</name>
    <name type="common">Bacteroides symbiosus</name>
    <dbReference type="NCBI Taxonomy" id="1512"/>
    <lineage>
        <taxon>Bacteria</taxon>
        <taxon>Bacillati</taxon>
        <taxon>Bacillota</taxon>
        <taxon>Clostridia</taxon>
        <taxon>Lachnospirales</taxon>
        <taxon>Lachnospiraceae</taxon>
        <taxon>Otoolea</taxon>
    </lineage>
</organism>
<dbReference type="Gene3D" id="3.40.1080.20">
    <property type="entry name" value="Acetyl-CoA hydrolase/transferase C-terminal domain"/>
    <property type="match status" value="1"/>
</dbReference>
<dbReference type="AlphaFoldDB" id="A0A6N3HW61"/>
<dbReference type="Pfam" id="PF02550">
    <property type="entry name" value="AcetylCoA_hydro"/>
    <property type="match status" value="1"/>
</dbReference>
<dbReference type="InterPro" id="IPR026888">
    <property type="entry name" value="AcetylCoA_hyd_C"/>
</dbReference>
<sequence length="432" mass="47308">MERLWKVQYADRLITASRAAAMIQNGDSFCCGAREPAGILSELGKRKDLTDAVYYAPEEDFPQLLPNMGRGLTVYTSFMDGINREYIRNGRMQFIPCGFSGFTKVALENFKCRAAITCVSAPNKDGFVSFGNSADMMADVCRAVPLAIAEINDKLPFVHGDNVMHVSEFDYIVEGDGYPLNVGRIDDSDENREIYKAIGGYLSELVEDEATLEVGIGRLNSSAMMYLENAHDLGVHTEIYGDLLMNLTKKGLVTNRKKSLNPGVSVCTQVVGSQELFDYVKDNLEIRLDCCNHVLTPAVIAQNNKMTAINNAVQVDLLGQANAEFLKGSQHSGMGGIGDFATGAVSCPDGKSIIVIESVTKNGKYSKIVPYFEPGTPVSLSRTMVEYVVSEYGIAVLAGKSVQERARELVNIAHPAFREELEYQAKEIGILN</sequence>
<evidence type="ECO:0000259" key="4">
    <source>
        <dbReference type="Pfam" id="PF13336"/>
    </source>
</evidence>
<dbReference type="Proteomes" id="UP001203136">
    <property type="component" value="Unassembled WGS sequence"/>
</dbReference>
<keyword evidence="2 6" id="KW-0808">Transferase</keyword>
<dbReference type="RefSeq" id="WP_024738867.1">
    <property type="nucleotide sequence ID" value="NZ_BAABZD010000005.1"/>
</dbReference>
<keyword evidence="5" id="KW-0378">Hydrolase</keyword>
<dbReference type="InterPro" id="IPR038460">
    <property type="entry name" value="AcetylCoA_hyd_C_sf"/>
</dbReference>
<evidence type="ECO:0000313" key="5">
    <source>
        <dbReference type="EMBL" id="MCK0088537.1"/>
    </source>
</evidence>
<evidence type="ECO:0000259" key="3">
    <source>
        <dbReference type="Pfam" id="PF02550"/>
    </source>
</evidence>
<dbReference type="EC" id="2.8.3.-" evidence="6"/>
<evidence type="ECO:0000256" key="1">
    <source>
        <dbReference type="ARBA" id="ARBA00009632"/>
    </source>
</evidence>
<gene>
    <name evidence="6" type="primary">scpC</name>
    <name evidence="6" type="ORF">CSLFYP84_04374</name>
    <name evidence="5" type="ORF">K5I21_22290</name>
</gene>
<dbReference type="EMBL" id="CACRUA010000081">
    <property type="protein sequence ID" value="VYU81175.1"/>
    <property type="molecule type" value="Genomic_DNA"/>
</dbReference>
<dbReference type="GO" id="GO:0006083">
    <property type="term" value="P:acetate metabolic process"/>
    <property type="evidence" value="ECO:0007669"/>
    <property type="project" value="InterPro"/>
</dbReference>
<protein>
    <submittedName>
        <fullName evidence="5">Acetyl-CoA hydrolase/transferase family protein</fullName>
    </submittedName>
    <submittedName>
        <fullName evidence="6">Propionyl-CoA:succinate CoA transferase</fullName>
        <ecNumber evidence="6">2.8.3.-</ecNumber>
    </submittedName>
</protein>
<name>A0A6N3HW61_CLOSY</name>
<dbReference type="PANTHER" id="PTHR21432:SF20">
    <property type="entry name" value="ACETYL-COA HYDROLASE"/>
    <property type="match status" value="1"/>
</dbReference>
<evidence type="ECO:0000256" key="2">
    <source>
        <dbReference type="ARBA" id="ARBA00022679"/>
    </source>
</evidence>
<proteinExistence type="inferred from homology"/>
<dbReference type="GO" id="GO:0008775">
    <property type="term" value="F:acetate CoA-transferase activity"/>
    <property type="evidence" value="ECO:0007669"/>
    <property type="project" value="InterPro"/>
</dbReference>
<dbReference type="InterPro" id="IPR003702">
    <property type="entry name" value="ActCoA_hydro_N"/>
</dbReference>